<feature type="region of interest" description="Disordered" evidence="3">
    <location>
        <begin position="392"/>
        <end position="421"/>
    </location>
</feature>
<keyword evidence="6" id="KW-1185">Reference proteome</keyword>
<dbReference type="GO" id="GO:0016757">
    <property type="term" value="F:glycosyltransferase activity"/>
    <property type="evidence" value="ECO:0007669"/>
    <property type="project" value="UniProtKB-KW"/>
</dbReference>
<organism evidence="5 6">
    <name type="scientific">Prauserella salsuginis</name>
    <dbReference type="NCBI Taxonomy" id="387889"/>
    <lineage>
        <taxon>Bacteria</taxon>
        <taxon>Bacillati</taxon>
        <taxon>Actinomycetota</taxon>
        <taxon>Actinomycetes</taxon>
        <taxon>Pseudonocardiales</taxon>
        <taxon>Pseudonocardiaceae</taxon>
        <taxon>Prauserella</taxon>
        <taxon>Prauserella salsuginis group</taxon>
    </lineage>
</organism>
<evidence type="ECO:0000313" key="6">
    <source>
        <dbReference type="Proteomes" id="UP001598673"/>
    </source>
</evidence>
<gene>
    <name evidence="5" type="ORF">ACFWGY_04390</name>
</gene>
<dbReference type="InterPro" id="IPR028098">
    <property type="entry name" value="Glyco_trans_4-like_N"/>
</dbReference>
<sequence length="421" mass="44869">MSAAVPNLVFLLDTPNVWRGRALAGTPARVLALAEHSHQAGAAVTVVLCDRGAEYGTEKEWPCDVALVHPSDFYAPATLARILGTDAADFLVLCEAEALVAMGRELAGLLDAHLVYDMHDDDAAVAASVGEPREAVQTHATTQRAALRTADNVIVSTRNEQAMAATAGIPAPRTALLPNGADPHQRRCRGPEVDAATLVFVGNLYYQPNARAVDAIATTILPTLRAGDLDVRMRIVGRGPASLARSGQGIEFTGRVDTINQALNGTTIALAPLTAGSGAKMKVLDYLAAGLPVLGTREAVTGLPTEHPGVIVEDNLYRWPARIAALLRDPAALDQIGRAGRRCIEQELSWQRIGAGLVWHCRWWLATFRPGAKPAVDNHCAGVPRWLTEHADQDALGAPETTEPGQPRWLRQSTAVVPDGR</sequence>
<dbReference type="Pfam" id="PF13692">
    <property type="entry name" value="Glyco_trans_1_4"/>
    <property type="match status" value="1"/>
</dbReference>
<evidence type="ECO:0000313" key="5">
    <source>
        <dbReference type="EMBL" id="MFD6792552.1"/>
    </source>
</evidence>
<dbReference type="Proteomes" id="UP001598673">
    <property type="component" value="Unassembled WGS sequence"/>
</dbReference>
<dbReference type="EMBL" id="JBHXCV010000002">
    <property type="protein sequence ID" value="MFD6792552.1"/>
    <property type="molecule type" value="Genomic_DNA"/>
</dbReference>
<accession>A0ABW6G041</accession>
<comment type="caution">
    <text evidence="5">The sequence shown here is derived from an EMBL/GenBank/DDBJ whole genome shotgun (WGS) entry which is preliminary data.</text>
</comment>
<reference evidence="5 6" key="1">
    <citation type="submission" date="2024-09" db="EMBL/GenBank/DDBJ databases">
        <title>The Natural Products Discovery Center: Release of the First 8490 Sequenced Strains for Exploring Actinobacteria Biosynthetic Diversity.</title>
        <authorList>
            <person name="Kalkreuter E."/>
            <person name="Kautsar S.A."/>
            <person name="Yang D."/>
            <person name="Bader C.D."/>
            <person name="Teijaro C.N."/>
            <person name="Fluegel L."/>
            <person name="Davis C.M."/>
            <person name="Simpson J.R."/>
            <person name="Lauterbach L."/>
            <person name="Steele A.D."/>
            <person name="Gui C."/>
            <person name="Meng S."/>
            <person name="Li G."/>
            <person name="Viehrig K."/>
            <person name="Ye F."/>
            <person name="Su P."/>
            <person name="Kiefer A.F."/>
            <person name="Nichols A."/>
            <person name="Cepeda A.J."/>
            <person name="Yan W."/>
            <person name="Fan B."/>
            <person name="Jiang Y."/>
            <person name="Adhikari A."/>
            <person name="Zheng C.-J."/>
            <person name="Schuster L."/>
            <person name="Cowan T.M."/>
            <person name="Smanski M.J."/>
            <person name="Chevrette M.G."/>
            <person name="De Carvalho L.P.S."/>
            <person name="Shen B."/>
        </authorList>
    </citation>
    <scope>NUCLEOTIDE SEQUENCE [LARGE SCALE GENOMIC DNA]</scope>
    <source>
        <strain evidence="5 6">NPDC060353</strain>
    </source>
</reference>
<evidence type="ECO:0000256" key="2">
    <source>
        <dbReference type="ARBA" id="ARBA00022679"/>
    </source>
</evidence>
<dbReference type="Pfam" id="PF13579">
    <property type="entry name" value="Glyco_trans_4_4"/>
    <property type="match status" value="1"/>
</dbReference>
<keyword evidence="2 5" id="KW-0808">Transferase</keyword>
<dbReference type="SUPFAM" id="SSF53756">
    <property type="entry name" value="UDP-Glycosyltransferase/glycogen phosphorylase"/>
    <property type="match status" value="1"/>
</dbReference>
<feature type="domain" description="Glycosyltransferase subfamily 4-like N-terminal" evidence="4">
    <location>
        <begin position="25"/>
        <end position="180"/>
    </location>
</feature>
<name>A0ABW6G041_9PSEU</name>
<dbReference type="Gene3D" id="3.40.50.2000">
    <property type="entry name" value="Glycogen Phosphorylase B"/>
    <property type="match status" value="2"/>
</dbReference>
<evidence type="ECO:0000256" key="3">
    <source>
        <dbReference type="SAM" id="MobiDB-lite"/>
    </source>
</evidence>
<dbReference type="EC" id="2.4.-.-" evidence="5"/>
<dbReference type="PANTHER" id="PTHR12526">
    <property type="entry name" value="GLYCOSYLTRANSFERASE"/>
    <property type="match status" value="1"/>
</dbReference>
<dbReference type="CDD" id="cd03801">
    <property type="entry name" value="GT4_PimA-like"/>
    <property type="match status" value="1"/>
</dbReference>
<protein>
    <submittedName>
        <fullName evidence="5">Glycosyltransferase family 4 protein</fullName>
        <ecNumber evidence="5">2.4.-.-</ecNumber>
    </submittedName>
</protein>
<evidence type="ECO:0000256" key="1">
    <source>
        <dbReference type="ARBA" id="ARBA00022676"/>
    </source>
</evidence>
<proteinExistence type="predicted"/>
<dbReference type="RefSeq" id="WP_258936889.1">
    <property type="nucleotide sequence ID" value="NZ_JANBBF010000010.1"/>
</dbReference>
<evidence type="ECO:0000259" key="4">
    <source>
        <dbReference type="Pfam" id="PF13579"/>
    </source>
</evidence>
<keyword evidence="1 5" id="KW-0328">Glycosyltransferase</keyword>